<sequence>MKTNLQDFTKRYIAVWNEADADKRRSGIEAFWAADGSHFTPTRVFSGHDELEGRVEEAFNEFVRDKGFGFRLHGDPSGHHGIVKYLWEMVDPGSSAIIALGSTVLRLDQSDRIISEHQFVESLSAQA</sequence>
<protein>
    <recommendedName>
        <fullName evidence="5">SnoaL-like domain-containing protein</fullName>
    </recommendedName>
</protein>
<evidence type="ECO:0000313" key="2">
    <source>
        <dbReference type="EMBL" id="OYR32460.1"/>
    </source>
</evidence>
<dbReference type="SUPFAM" id="SSF54427">
    <property type="entry name" value="NTF2-like"/>
    <property type="match status" value="1"/>
</dbReference>
<dbReference type="Proteomes" id="UP000216363">
    <property type="component" value="Unassembled WGS sequence"/>
</dbReference>
<organism evidence="2 3">
    <name type="scientific">Brucella lupini</name>
    <dbReference type="NCBI Taxonomy" id="255457"/>
    <lineage>
        <taxon>Bacteria</taxon>
        <taxon>Pseudomonadati</taxon>
        <taxon>Pseudomonadota</taxon>
        <taxon>Alphaproteobacteria</taxon>
        <taxon>Hyphomicrobiales</taxon>
        <taxon>Brucellaceae</taxon>
        <taxon>Brucella/Ochrobactrum group</taxon>
        <taxon>Brucella</taxon>
    </lineage>
</organism>
<evidence type="ECO:0000313" key="4">
    <source>
        <dbReference type="Proteomes" id="UP000435957"/>
    </source>
</evidence>
<reference evidence="2 3" key="1">
    <citation type="submission" date="2017-07" db="EMBL/GenBank/DDBJ databases">
        <title>Draft genome of Ochrobactrum lupini type strain LUP21.</title>
        <authorList>
            <person name="Krzyzanowska D.M."/>
            <person name="Jafra S."/>
        </authorList>
    </citation>
    <scope>NUCLEOTIDE SEQUENCE [LARGE SCALE GENOMIC DNA]</scope>
    <source>
        <strain evidence="2 3">LUP21</strain>
    </source>
</reference>
<dbReference type="EMBL" id="NNRN01000029">
    <property type="protein sequence ID" value="OYR32460.1"/>
    <property type="molecule type" value="Genomic_DNA"/>
</dbReference>
<reference evidence="1 4" key="2">
    <citation type="submission" date="2019-09" db="EMBL/GenBank/DDBJ databases">
        <title>Taxonomic organization of the family Brucellaceae based on a phylogenomic approach.</title>
        <authorList>
            <person name="Leclercq S."/>
            <person name="Cloeckaert A."/>
            <person name="Zygmunt M.S."/>
        </authorList>
    </citation>
    <scope>NUCLEOTIDE SEQUENCE [LARGE SCALE GENOMIC DNA]</scope>
    <source>
        <strain evidence="1 4">LUP23</strain>
    </source>
</reference>
<name>A0A256H001_9HYPH</name>
<comment type="caution">
    <text evidence="2">The sequence shown here is derived from an EMBL/GenBank/DDBJ whole genome shotgun (WGS) entry which is preliminary data.</text>
</comment>
<accession>A0A256H001</accession>
<evidence type="ECO:0000313" key="1">
    <source>
        <dbReference type="EMBL" id="KAB2703181.1"/>
    </source>
</evidence>
<dbReference type="EMBL" id="WBWF01000009">
    <property type="protein sequence ID" value="KAB2703181.1"/>
    <property type="molecule type" value="Genomic_DNA"/>
</dbReference>
<proteinExistence type="predicted"/>
<evidence type="ECO:0008006" key="5">
    <source>
        <dbReference type="Google" id="ProtNLM"/>
    </source>
</evidence>
<dbReference type="AlphaFoldDB" id="A0A256H001"/>
<dbReference type="InterPro" id="IPR032710">
    <property type="entry name" value="NTF2-like_dom_sf"/>
</dbReference>
<gene>
    <name evidence="2" type="ORF">CES86_0116</name>
    <name evidence="1" type="ORF">F9L03_13985</name>
</gene>
<keyword evidence="4" id="KW-1185">Reference proteome</keyword>
<dbReference type="Gene3D" id="3.10.450.50">
    <property type="match status" value="1"/>
</dbReference>
<evidence type="ECO:0000313" key="3">
    <source>
        <dbReference type="Proteomes" id="UP000216363"/>
    </source>
</evidence>
<dbReference type="Proteomes" id="UP000435957">
    <property type="component" value="Unassembled WGS sequence"/>
</dbReference>
<dbReference type="RefSeq" id="WP_094513602.1">
    <property type="nucleotide sequence ID" value="NZ_JBHEEP010000007.1"/>
</dbReference>